<accession>A0A9P6NKC4</accession>
<dbReference type="EMBL" id="MU167271">
    <property type="protein sequence ID" value="KAG0145772.1"/>
    <property type="molecule type" value="Genomic_DNA"/>
</dbReference>
<evidence type="ECO:0000256" key="1">
    <source>
        <dbReference type="SAM" id="MobiDB-lite"/>
    </source>
</evidence>
<feature type="region of interest" description="Disordered" evidence="1">
    <location>
        <begin position="277"/>
        <end position="335"/>
    </location>
</feature>
<feature type="compositionally biased region" description="Polar residues" evidence="1">
    <location>
        <begin position="33"/>
        <end position="50"/>
    </location>
</feature>
<gene>
    <name evidence="2" type="ORF">CROQUDRAFT_556892</name>
</gene>
<dbReference type="Proteomes" id="UP000886653">
    <property type="component" value="Unassembled WGS sequence"/>
</dbReference>
<feature type="region of interest" description="Disordered" evidence="1">
    <location>
        <begin position="1"/>
        <end position="57"/>
    </location>
</feature>
<feature type="compositionally biased region" description="Polar residues" evidence="1">
    <location>
        <begin position="279"/>
        <end position="302"/>
    </location>
</feature>
<comment type="caution">
    <text evidence="2">The sequence shown here is derived from an EMBL/GenBank/DDBJ whole genome shotgun (WGS) entry which is preliminary data.</text>
</comment>
<feature type="compositionally biased region" description="Basic and acidic residues" evidence="1">
    <location>
        <begin position="325"/>
        <end position="335"/>
    </location>
</feature>
<evidence type="ECO:0000313" key="3">
    <source>
        <dbReference type="Proteomes" id="UP000886653"/>
    </source>
</evidence>
<feature type="compositionally biased region" description="Polar residues" evidence="1">
    <location>
        <begin position="350"/>
        <end position="362"/>
    </location>
</feature>
<protein>
    <submittedName>
        <fullName evidence="2">Uncharacterized protein</fullName>
    </submittedName>
</protein>
<name>A0A9P6NKC4_9BASI</name>
<evidence type="ECO:0000313" key="2">
    <source>
        <dbReference type="EMBL" id="KAG0145772.1"/>
    </source>
</evidence>
<keyword evidence="3" id="KW-1185">Reference proteome</keyword>
<sequence length="513" mass="56581">MSSNLHATHPLYAFLRPEPPSQPKNPISRLGRQGTSQSEAFEDGSSNPVVNSDGRLGKRTEVTKELVSILTTVRSNTAQLDHLASQLETVTQRLKTLESSIEHNQTDLFQLIGSRKSETEIIAQTTSDRVNSMFEPHLSGLKASLPALDIRLDALQSELVKRALTQPDQISNQMKLEYGIDRLRSSLESHIAASDRARSEDREKLAILEADFRTVHEAILTLSTLAPLLQSFLQSRLVRPSSLPANPAIDELQASAKPMSSLRSLVSETQGTDEIATLDKSQTEFTPALQSSLPETTSQPMDESSKSVPYLTGLPRSDIPNPHRSISEGDLEKASTDLPEDMLAGRVRTTCETSQGNPTSRLPTDEQMDDSIPTTSNVCLAPQQPTVAERCSENLGNNIQEDPILESNISKAPTNLPPRKILERYITRSRLASDPNSSHLNDNTELDETLVEKKVPSDIDDEARSCKVRKIHLTVVTGTVGREQAPLNPRRSASASVNRNRRQLLEAEDERMN</sequence>
<proteinExistence type="predicted"/>
<feature type="region of interest" description="Disordered" evidence="1">
    <location>
        <begin position="482"/>
        <end position="513"/>
    </location>
</feature>
<dbReference type="AlphaFoldDB" id="A0A9P6NKC4"/>
<dbReference type="OrthoDB" id="2506728at2759"/>
<reference evidence="2" key="1">
    <citation type="submission" date="2013-11" db="EMBL/GenBank/DDBJ databases">
        <title>Genome sequence of the fusiform rust pathogen reveals effectors for host alternation and coevolution with pine.</title>
        <authorList>
            <consortium name="DOE Joint Genome Institute"/>
            <person name="Smith K."/>
            <person name="Pendleton A."/>
            <person name="Kubisiak T."/>
            <person name="Anderson C."/>
            <person name="Salamov A."/>
            <person name="Aerts A."/>
            <person name="Riley R."/>
            <person name="Clum A."/>
            <person name="Lindquist E."/>
            <person name="Ence D."/>
            <person name="Campbell M."/>
            <person name="Kronenberg Z."/>
            <person name="Feau N."/>
            <person name="Dhillon B."/>
            <person name="Hamelin R."/>
            <person name="Burleigh J."/>
            <person name="Smith J."/>
            <person name="Yandell M."/>
            <person name="Nelson C."/>
            <person name="Grigoriev I."/>
            <person name="Davis J."/>
        </authorList>
    </citation>
    <scope>NUCLEOTIDE SEQUENCE</scope>
    <source>
        <strain evidence="2">G11</strain>
    </source>
</reference>
<organism evidence="2 3">
    <name type="scientific">Cronartium quercuum f. sp. fusiforme G11</name>
    <dbReference type="NCBI Taxonomy" id="708437"/>
    <lineage>
        <taxon>Eukaryota</taxon>
        <taxon>Fungi</taxon>
        <taxon>Dikarya</taxon>
        <taxon>Basidiomycota</taxon>
        <taxon>Pucciniomycotina</taxon>
        <taxon>Pucciniomycetes</taxon>
        <taxon>Pucciniales</taxon>
        <taxon>Coleosporiaceae</taxon>
        <taxon>Cronartium</taxon>
    </lineage>
</organism>
<feature type="region of interest" description="Disordered" evidence="1">
    <location>
        <begin position="350"/>
        <end position="370"/>
    </location>
</feature>